<evidence type="ECO:0000313" key="2">
    <source>
        <dbReference type="EMBL" id="MPC27690.1"/>
    </source>
</evidence>
<feature type="region of interest" description="Disordered" evidence="1">
    <location>
        <begin position="59"/>
        <end position="85"/>
    </location>
</feature>
<protein>
    <submittedName>
        <fullName evidence="2">Uncharacterized protein</fullName>
    </submittedName>
</protein>
<proteinExistence type="predicted"/>
<dbReference type="AlphaFoldDB" id="A0A5B7E1B6"/>
<sequence length="113" mass="12594">MLQKLQVYRVFRGLEAEYKHDPSIWSASCRTRVVCQVHQELPGLWKVTQVYAALVKSSLAPGPEGDSDLSGYQEAARRGSEGEDCGEHYHECPLNTVPLKATLRRLLALLQAA</sequence>
<comment type="caution">
    <text evidence="2">The sequence shown here is derived from an EMBL/GenBank/DDBJ whole genome shotgun (WGS) entry which is preliminary data.</text>
</comment>
<gene>
    <name evidence="2" type="ORF">E2C01_020869</name>
</gene>
<dbReference type="InterPro" id="IPR006631">
    <property type="entry name" value="DM4_12"/>
</dbReference>
<keyword evidence="3" id="KW-1185">Reference proteome</keyword>
<evidence type="ECO:0000256" key="1">
    <source>
        <dbReference type="SAM" id="MobiDB-lite"/>
    </source>
</evidence>
<dbReference type="Pfam" id="PF07841">
    <property type="entry name" value="DM4_12"/>
    <property type="match status" value="1"/>
</dbReference>
<evidence type="ECO:0000313" key="3">
    <source>
        <dbReference type="Proteomes" id="UP000324222"/>
    </source>
</evidence>
<dbReference type="OrthoDB" id="6374971at2759"/>
<accession>A0A5B7E1B6</accession>
<organism evidence="2 3">
    <name type="scientific">Portunus trituberculatus</name>
    <name type="common">Swimming crab</name>
    <name type="synonym">Neptunus trituberculatus</name>
    <dbReference type="NCBI Taxonomy" id="210409"/>
    <lineage>
        <taxon>Eukaryota</taxon>
        <taxon>Metazoa</taxon>
        <taxon>Ecdysozoa</taxon>
        <taxon>Arthropoda</taxon>
        <taxon>Crustacea</taxon>
        <taxon>Multicrustacea</taxon>
        <taxon>Malacostraca</taxon>
        <taxon>Eumalacostraca</taxon>
        <taxon>Eucarida</taxon>
        <taxon>Decapoda</taxon>
        <taxon>Pleocyemata</taxon>
        <taxon>Brachyura</taxon>
        <taxon>Eubrachyura</taxon>
        <taxon>Portunoidea</taxon>
        <taxon>Portunidae</taxon>
        <taxon>Portuninae</taxon>
        <taxon>Portunus</taxon>
    </lineage>
</organism>
<dbReference type="Proteomes" id="UP000324222">
    <property type="component" value="Unassembled WGS sequence"/>
</dbReference>
<feature type="compositionally biased region" description="Basic and acidic residues" evidence="1">
    <location>
        <begin position="75"/>
        <end position="85"/>
    </location>
</feature>
<dbReference type="EMBL" id="VSRR010001789">
    <property type="protein sequence ID" value="MPC27690.1"/>
    <property type="molecule type" value="Genomic_DNA"/>
</dbReference>
<reference evidence="2 3" key="1">
    <citation type="submission" date="2019-05" db="EMBL/GenBank/DDBJ databases">
        <title>Another draft genome of Portunus trituberculatus and its Hox gene families provides insights of decapod evolution.</title>
        <authorList>
            <person name="Jeong J.-H."/>
            <person name="Song I."/>
            <person name="Kim S."/>
            <person name="Choi T."/>
            <person name="Kim D."/>
            <person name="Ryu S."/>
            <person name="Kim W."/>
        </authorList>
    </citation>
    <scope>NUCLEOTIDE SEQUENCE [LARGE SCALE GENOMIC DNA]</scope>
    <source>
        <tissue evidence="2">Muscle</tissue>
    </source>
</reference>
<name>A0A5B7E1B6_PORTR</name>